<sequence length="160" mass="18498">MRKAAMICFIFLILTGFDNADDLIIKEMDITIDPASNELRYDFLIENTGEKPIKSDFDYPGQHPLGVEFVVQPNRTLAPYMELEPNSKYKKMLLLERGSTSYFEPGVESPFYLSYKIKDDADLNRLEKQAFHAKLLIIDGVNVSAEFPLKEWKEEHKEKS</sequence>
<comment type="caution">
    <text evidence="2">The sequence shown here is derived from an EMBL/GenBank/DDBJ whole genome shotgun (WGS) entry which is preliminary data.</text>
</comment>
<reference evidence="2 3" key="1">
    <citation type="submission" date="2018-10" db="EMBL/GenBank/DDBJ databases">
        <title>Oceanobacillus sp. YLB-02 draft genome.</title>
        <authorList>
            <person name="Yu L."/>
        </authorList>
    </citation>
    <scope>NUCLEOTIDE SEQUENCE [LARGE SCALE GENOMIC DNA]</scope>
    <source>
        <strain evidence="2 3">YLB-02</strain>
    </source>
</reference>
<accession>A0A498DJC7</accession>
<dbReference type="EMBL" id="RCHR01000002">
    <property type="protein sequence ID" value="RLL46562.1"/>
    <property type="molecule type" value="Genomic_DNA"/>
</dbReference>
<organism evidence="2 3">
    <name type="scientific">Oceanobacillus piezotolerans</name>
    <dbReference type="NCBI Taxonomy" id="2448030"/>
    <lineage>
        <taxon>Bacteria</taxon>
        <taxon>Bacillati</taxon>
        <taxon>Bacillota</taxon>
        <taxon>Bacilli</taxon>
        <taxon>Bacillales</taxon>
        <taxon>Bacillaceae</taxon>
        <taxon>Oceanobacillus</taxon>
    </lineage>
</organism>
<gene>
    <name evidence="2" type="ORF">D8M04_04965</name>
</gene>
<feature type="chain" id="PRO_5038743538" evidence="1">
    <location>
        <begin position="21"/>
        <end position="160"/>
    </location>
</feature>
<evidence type="ECO:0000256" key="1">
    <source>
        <dbReference type="SAM" id="SignalP"/>
    </source>
</evidence>
<protein>
    <submittedName>
        <fullName evidence="2">Uncharacterized protein</fullName>
    </submittedName>
</protein>
<keyword evidence="3" id="KW-1185">Reference proteome</keyword>
<proteinExistence type="predicted"/>
<evidence type="ECO:0000313" key="3">
    <source>
        <dbReference type="Proteomes" id="UP000270219"/>
    </source>
</evidence>
<name>A0A498DJC7_9BACI</name>
<dbReference type="RefSeq" id="WP_121521813.1">
    <property type="nucleotide sequence ID" value="NZ_RCHR01000002.1"/>
</dbReference>
<keyword evidence="1" id="KW-0732">Signal</keyword>
<dbReference type="AlphaFoldDB" id="A0A498DJC7"/>
<feature type="signal peptide" evidence="1">
    <location>
        <begin position="1"/>
        <end position="20"/>
    </location>
</feature>
<dbReference type="Proteomes" id="UP000270219">
    <property type="component" value="Unassembled WGS sequence"/>
</dbReference>
<evidence type="ECO:0000313" key="2">
    <source>
        <dbReference type="EMBL" id="RLL46562.1"/>
    </source>
</evidence>